<dbReference type="AlphaFoldDB" id="A0A7J6KM41"/>
<feature type="compositionally biased region" description="Polar residues" evidence="3">
    <location>
        <begin position="66"/>
        <end position="82"/>
    </location>
</feature>
<protein>
    <submittedName>
        <fullName evidence="4">Uncharacterized protein</fullName>
    </submittedName>
</protein>
<evidence type="ECO:0000256" key="2">
    <source>
        <dbReference type="SAM" id="Coils"/>
    </source>
</evidence>
<feature type="region of interest" description="Disordered" evidence="3">
    <location>
        <begin position="60"/>
        <end position="97"/>
    </location>
</feature>
<accession>A0A7J6KM41</accession>
<name>A0A7J6KM41_PERCH</name>
<evidence type="ECO:0000313" key="4">
    <source>
        <dbReference type="EMBL" id="KAF4647769.1"/>
    </source>
</evidence>
<feature type="non-terminal residue" evidence="4">
    <location>
        <position position="1"/>
    </location>
</feature>
<dbReference type="Proteomes" id="UP000591131">
    <property type="component" value="Unassembled WGS sequence"/>
</dbReference>
<comment type="caution">
    <text evidence="4">The sequence shown here is derived from an EMBL/GenBank/DDBJ whole genome shotgun (WGS) entry which is preliminary data.</text>
</comment>
<dbReference type="PANTHER" id="PTHR18870">
    <property type="entry name" value="PROTEIN TAG-278-RELATED"/>
    <property type="match status" value="1"/>
</dbReference>
<evidence type="ECO:0000313" key="5">
    <source>
        <dbReference type="Proteomes" id="UP000591131"/>
    </source>
</evidence>
<keyword evidence="5" id="KW-1185">Reference proteome</keyword>
<feature type="coiled-coil region" evidence="2">
    <location>
        <begin position="6"/>
        <end position="40"/>
    </location>
</feature>
<feature type="compositionally biased region" description="Basic and acidic residues" evidence="3">
    <location>
        <begin position="86"/>
        <end position="97"/>
    </location>
</feature>
<dbReference type="EMBL" id="JAAPAO010002385">
    <property type="protein sequence ID" value="KAF4647769.1"/>
    <property type="molecule type" value="Genomic_DNA"/>
</dbReference>
<evidence type="ECO:0000256" key="3">
    <source>
        <dbReference type="SAM" id="MobiDB-lite"/>
    </source>
</evidence>
<sequence>EDVSKISRLTEELNGIEKAYEELKEQMKFYKLELINREQNYNKVFGANPTIGVYNPLKEPPATASLGGNTRQTKGRESYQSSKKSKAIEKRSATMDM</sequence>
<reference evidence="4 5" key="1">
    <citation type="submission" date="2020-04" db="EMBL/GenBank/DDBJ databases">
        <title>Perkinsus chesapeaki whole genome sequence.</title>
        <authorList>
            <person name="Bogema D.R."/>
        </authorList>
    </citation>
    <scope>NUCLEOTIDE SEQUENCE [LARGE SCALE GENOMIC DNA]</scope>
    <source>
        <strain evidence="4">ATCC PRA-425</strain>
    </source>
</reference>
<keyword evidence="1 2" id="KW-0175">Coiled coil</keyword>
<organism evidence="4 5">
    <name type="scientific">Perkinsus chesapeaki</name>
    <name type="common">Clam parasite</name>
    <name type="synonym">Perkinsus andrewsi</name>
    <dbReference type="NCBI Taxonomy" id="330153"/>
    <lineage>
        <taxon>Eukaryota</taxon>
        <taxon>Sar</taxon>
        <taxon>Alveolata</taxon>
        <taxon>Perkinsozoa</taxon>
        <taxon>Perkinsea</taxon>
        <taxon>Perkinsida</taxon>
        <taxon>Perkinsidae</taxon>
        <taxon>Perkinsus</taxon>
    </lineage>
</organism>
<dbReference type="PANTHER" id="PTHR18870:SF9">
    <property type="entry name" value="PROTEIN TAG-278-RELATED"/>
    <property type="match status" value="1"/>
</dbReference>
<evidence type="ECO:0000256" key="1">
    <source>
        <dbReference type="ARBA" id="ARBA00023054"/>
    </source>
</evidence>
<gene>
    <name evidence="4" type="ORF">FOL47_004157</name>
</gene>
<proteinExistence type="predicted"/>
<dbReference type="OrthoDB" id="2279155at2759"/>